<keyword evidence="1" id="KW-0472">Membrane</keyword>
<dbReference type="PATRIC" id="fig|742737.3.peg.3249"/>
<organism evidence="2 3">
    <name type="scientific">Hungatella hathewayi WAL-18680</name>
    <dbReference type="NCBI Taxonomy" id="742737"/>
    <lineage>
        <taxon>Bacteria</taxon>
        <taxon>Bacillati</taxon>
        <taxon>Bacillota</taxon>
        <taxon>Clostridia</taxon>
        <taxon>Lachnospirales</taxon>
        <taxon>Lachnospiraceae</taxon>
        <taxon>Hungatella</taxon>
    </lineage>
</organism>
<gene>
    <name evidence="2" type="ORF">HMPREF9473_03273</name>
</gene>
<reference evidence="2 3" key="1">
    <citation type="submission" date="2011-08" db="EMBL/GenBank/DDBJ databases">
        <title>The Genome Sequence of Clostridium hathewayi WAL-18680.</title>
        <authorList>
            <consortium name="The Broad Institute Genome Sequencing Platform"/>
            <person name="Earl A."/>
            <person name="Ward D."/>
            <person name="Feldgarden M."/>
            <person name="Gevers D."/>
            <person name="Finegold S.M."/>
            <person name="Summanen P.H."/>
            <person name="Molitoris D.R."/>
            <person name="Song M."/>
            <person name="Daigneault M."/>
            <person name="Allen-Vercoe E."/>
            <person name="Young S.K."/>
            <person name="Zeng Q."/>
            <person name="Gargeya S."/>
            <person name="Fitzgerald M."/>
            <person name="Haas B."/>
            <person name="Abouelleil A."/>
            <person name="Alvarado L."/>
            <person name="Arachchi H.M."/>
            <person name="Berlin A."/>
            <person name="Brown A."/>
            <person name="Chapman S.B."/>
            <person name="Chen Z."/>
            <person name="Dunbar C."/>
            <person name="Freedman E."/>
            <person name="Gearin G."/>
            <person name="Gellesch M."/>
            <person name="Goldberg J."/>
            <person name="Griggs A."/>
            <person name="Gujja S."/>
            <person name="Heiman D."/>
            <person name="Howarth C."/>
            <person name="Larson L."/>
            <person name="Lui A."/>
            <person name="MacDonald P.J.P."/>
            <person name="Montmayeur A."/>
            <person name="Murphy C."/>
            <person name="Neiman D."/>
            <person name="Pearson M."/>
            <person name="Priest M."/>
            <person name="Roberts A."/>
            <person name="Saif S."/>
            <person name="Shea T."/>
            <person name="Shenoy N."/>
            <person name="Sisk P."/>
            <person name="Stolte C."/>
            <person name="Sykes S."/>
            <person name="Wortman J."/>
            <person name="Nusbaum C."/>
            <person name="Birren B."/>
        </authorList>
    </citation>
    <scope>NUCLEOTIDE SEQUENCE [LARGE SCALE GENOMIC DNA]</scope>
    <source>
        <strain evidence="2 3">WAL-18680</strain>
    </source>
</reference>
<dbReference type="HOGENOM" id="CLU_1515919_0_0_9"/>
<dbReference type="Proteomes" id="UP000005384">
    <property type="component" value="Unassembled WGS sequence"/>
</dbReference>
<keyword evidence="1" id="KW-1133">Transmembrane helix</keyword>
<dbReference type="AlphaFoldDB" id="G5IIE5"/>
<evidence type="ECO:0000256" key="1">
    <source>
        <dbReference type="SAM" id="Phobius"/>
    </source>
</evidence>
<sequence>MGNQVIDRLVMLAKRHSLLKYPVLVILLLGWGIQSVGEKSRLQMRRVTAGLLSACMMLTMMPVTAYAKEGGETPDGRVILSFEELADDVKYQTVPYGTEEHALVLPGTLKVLVSDEEQEPDWETATLSEAYKEKESASPKHARITGVKWECDENYNKYTGGVFLLYTCIAGTMDSWT</sequence>
<evidence type="ECO:0000313" key="3">
    <source>
        <dbReference type="Proteomes" id="UP000005384"/>
    </source>
</evidence>
<dbReference type="RefSeq" id="WP_006781252.1">
    <property type="nucleotide sequence ID" value="NZ_CP040506.1"/>
</dbReference>
<proteinExistence type="predicted"/>
<dbReference type="EMBL" id="ADLN01000090">
    <property type="protein sequence ID" value="EHI58757.1"/>
    <property type="molecule type" value="Genomic_DNA"/>
</dbReference>
<comment type="caution">
    <text evidence="2">The sequence shown here is derived from an EMBL/GenBank/DDBJ whole genome shotgun (WGS) entry which is preliminary data.</text>
</comment>
<protein>
    <submittedName>
        <fullName evidence="2">Uncharacterized protein</fullName>
    </submittedName>
</protein>
<dbReference type="OrthoDB" id="1958148at2"/>
<feature type="transmembrane region" description="Helical" evidence="1">
    <location>
        <begin position="18"/>
        <end position="37"/>
    </location>
</feature>
<name>G5IIE5_9FIRM</name>
<keyword evidence="1" id="KW-0812">Transmembrane</keyword>
<keyword evidence="3" id="KW-1185">Reference proteome</keyword>
<evidence type="ECO:0000313" key="2">
    <source>
        <dbReference type="EMBL" id="EHI58757.1"/>
    </source>
</evidence>
<accession>G5IIE5</accession>